<proteinExistence type="inferred from homology"/>
<comment type="similarity">
    <text evidence="7">Belongs to the binding-protein-dependent transport system permease family.</text>
</comment>
<dbReference type="SUPFAM" id="SSF161098">
    <property type="entry name" value="MetI-like"/>
    <property type="match status" value="1"/>
</dbReference>
<dbReference type="GO" id="GO:0010438">
    <property type="term" value="P:cellular response to sulfur starvation"/>
    <property type="evidence" value="ECO:0007669"/>
    <property type="project" value="TreeGrafter"/>
</dbReference>
<evidence type="ECO:0000256" key="1">
    <source>
        <dbReference type="ARBA" id="ARBA00004651"/>
    </source>
</evidence>
<comment type="caution">
    <text evidence="9">The sequence shown here is derived from an EMBL/GenBank/DDBJ whole genome shotgun (WGS) entry which is preliminary data.</text>
</comment>
<reference evidence="9 10" key="1">
    <citation type="submission" date="2019-09" db="EMBL/GenBank/DDBJ databases">
        <title>Genome sequence of Roseospira marina, one of the more divergent members of the non-sulfur purple photosynthetic bacterial family, the Rhodospirillaceae.</title>
        <authorList>
            <person name="Meyer T."/>
            <person name="Kyndt J."/>
        </authorList>
    </citation>
    <scope>NUCLEOTIDE SEQUENCE [LARGE SCALE GENOMIC DNA]</scope>
    <source>
        <strain evidence="9 10">DSM 15113</strain>
    </source>
</reference>
<keyword evidence="4 7" id="KW-0812">Transmembrane</keyword>
<name>A0A5M6IHX8_9PROT</name>
<dbReference type="Gene3D" id="1.10.3720.10">
    <property type="entry name" value="MetI-like"/>
    <property type="match status" value="1"/>
</dbReference>
<feature type="transmembrane region" description="Helical" evidence="7">
    <location>
        <begin position="237"/>
        <end position="256"/>
    </location>
</feature>
<dbReference type="Pfam" id="PF00528">
    <property type="entry name" value="BPD_transp_1"/>
    <property type="match status" value="1"/>
</dbReference>
<organism evidence="9 10">
    <name type="scientific">Roseospira marina</name>
    <dbReference type="NCBI Taxonomy" id="140057"/>
    <lineage>
        <taxon>Bacteria</taxon>
        <taxon>Pseudomonadati</taxon>
        <taxon>Pseudomonadota</taxon>
        <taxon>Alphaproteobacteria</taxon>
        <taxon>Rhodospirillales</taxon>
        <taxon>Rhodospirillaceae</taxon>
        <taxon>Roseospira</taxon>
    </lineage>
</organism>
<dbReference type="OrthoDB" id="258894at2"/>
<accession>A0A5M6IHX8</accession>
<dbReference type="InterPro" id="IPR035906">
    <property type="entry name" value="MetI-like_sf"/>
</dbReference>
<dbReference type="EMBL" id="VWPJ01000001">
    <property type="protein sequence ID" value="KAA5607567.1"/>
    <property type="molecule type" value="Genomic_DNA"/>
</dbReference>
<dbReference type="Proteomes" id="UP000324065">
    <property type="component" value="Unassembled WGS sequence"/>
</dbReference>
<dbReference type="PROSITE" id="PS50928">
    <property type="entry name" value="ABC_TM1"/>
    <property type="match status" value="1"/>
</dbReference>
<keyword evidence="6 7" id="KW-0472">Membrane</keyword>
<dbReference type="InterPro" id="IPR000515">
    <property type="entry name" value="MetI-like"/>
</dbReference>
<dbReference type="AlphaFoldDB" id="A0A5M6IHX8"/>
<evidence type="ECO:0000259" key="8">
    <source>
        <dbReference type="PROSITE" id="PS50928"/>
    </source>
</evidence>
<protein>
    <submittedName>
        <fullName evidence="9">ABC transporter permease</fullName>
    </submittedName>
</protein>
<evidence type="ECO:0000313" key="10">
    <source>
        <dbReference type="Proteomes" id="UP000324065"/>
    </source>
</evidence>
<dbReference type="GO" id="GO:0055085">
    <property type="term" value="P:transmembrane transport"/>
    <property type="evidence" value="ECO:0007669"/>
    <property type="project" value="InterPro"/>
</dbReference>
<feature type="transmembrane region" description="Helical" evidence="7">
    <location>
        <begin position="114"/>
        <end position="136"/>
    </location>
</feature>
<dbReference type="PANTHER" id="PTHR30151:SF25">
    <property type="entry name" value="TAURINE TRANSPORT SYSTEM PERMEASE PROTEIN TAUC"/>
    <property type="match status" value="1"/>
</dbReference>
<gene>
    <name evidence="9" type="ORF">F1188_02045</name>
</gene>
<sequence>MTRLVNRHPDRPTRLLLAMLPFALLIAAYAIGSDMRLAENPNDKLLPSFTALGDAITRMAFTPDKRTGDYLLWVDTVASLTRIAGGVAIATVFGLLVGVSVGLLPYARATLGGFLSAVAMIPPLAILPILFILFGLGELSKFVLVFAGIGPFIARDIAMRVAELPTEQIVKAQTLGASTWQICTRVVLPQMWPRLMDSVRLSLGAAWLFLIAAEAVASQDGLGYRIFLVRRYLAMDVILPYVAWITLLAFSFDWLLRVLQARLFPWFAPEGASR</sequence>
<keyword evidence="10" id="KW-1185">Reference proteome</keyword>
<keyword evidence="5 7" id="KW-1133">Transmembrane helix</keyword>
<feature type="transmembrane region" description="Helical" evidence="7">
    <location>
        <begin position="199"/>
        <end position="217"/>
    </location>
</feature>
<dbReference type="GO" id="GO:0005886">
    <property type="term" value="C:plasma membrane"/>
    <property type="evidence" value="ECO:0007669"/>
    <property type="project" value="UniProtKB-SubCell"/>
</dbReference>
<evidence type="ECO:0000256" key="7">
    <source>
        <dbReference type="RuleBase" id="RU363032"/>
    </source>
</evidence>
<dbReference type="CDD" id="cd06261">
    <property type="entry name" value="TM_PBP2"/>
    <property type="match status" value="1"/>
</dbReference>
<evidence type="ECO:0000256" key="3">
    <source>
        <dbReference type="ARBA" id="ARBA00022475"/>
    </source>
</evidence>
<evidence type="ECO:0000256" key="4">
    <source>
        <dbReference type="ARBA" id="ARBA00022692"/>
    </source>
</evidence>
<keyword evidence="2 7" id="KW-0813">Transport</keyword>
<evidence type="ECO:0000313" key="9">
    <source>
        <dbReference type="EMBL" id="KAA5607567.1"/>
    </source>
</evidence>
<dbReference type="RefSeq" id="WP_150060700.1">
    <property type="nucleotide sequence ID" value="NZ_JACHII010000001.1"/>
</dbReference>
<keyword evidence="3" id="KW-1003">Cell membrane</keyword>
<evidence type="ECO:0000256" key="6">
    <source>
        <dbReference type="ARBA" id="ARBA00023136"/>
    </source>
</evidence>
<feature type="domain" description="ABC transmembrane type-1" evidence="8">
    <location>
        <begin position="76"/>
        <end position="260"/>
    </location>
</feature>
<comment type="subcellular location">
    <subcellularLocation>
        <location evidence="1 7">Cell membrane</location>
        <topology evidence="1 7">Multi-pass membrane protein</topology>
    </subcellularLocation>
</comment>
<dbReference type="PANTHER" id="PTHR30151">
    <property type="entry name" value="ALKANE SULFONATE ABC TRANSPORTER-RELATED, MEMBRANE SUBUNIT"/>
    <property type="match status" value="1"/>
</dbReference>
<evidence type="ECO:0000256" key="2">
    <source>
        <dbReference type="ARBA" id="ARBA00022448"/>
    </source>
</evidence>
<feature type="transmembrane region" description="Helical" evidence="7">
    <location>
        <begin position="83"/>
        <end position="107"/>
    </location>
</feature>
<evidence type="ECO:0000256" key="5">
    <source>
        <dbReference type="ARBA" id="ARBA00022989"/>
    </source>
</evidence>